<dbReference type="InterPro" id="IPR050482">
    <property type="entry name" value="Sensor_HK_TwoCompSys"/>
</dbReference>
<dbReference type="InterPro" id="IPR036890">
    <property type="entry name" value="HATPase_C_sf"/>
</dbReference>
<dbReference type="Gene3D" id="3.30.565.10">
    <property type="entry name" value="Histidine kinase-like ATPase, C-terminal domain"/>
    <property type="match status" value="1"/>
</dbReference>
<evidence type="ECO:0000256" key="5">
    <source>
        <dbReference type="ARBA" id="ARBA00023012"/>
    </source>
</evidence>
<dbReference type="EC" id="2.7.13.3" evidence="2"/>
<dbReference type="Pfam" id="PF02518">
    <property type="entry name" value="HATPase_c"/>
    <property type="match status" value="1"/>
</dbReference>
<evidence type="ECO:0000256" key="2">
    <source>
        <dbReference type="ARBA" id="ARBA00012438"/>
    </source>
</evidence>
<comment type="catalytic activity">
    <reaction evidence="1">
        <text>ATP + protein L-histidine = ADP + protein N-phospho-L-histidine.</text>
        <dbReference type="EC" id="2.7.13.3"/>
    </reaction>
</comment>
<proteinExistence type="predicted"/>
<evidence type="ECO:0000313" key="8">
    <source>
        <dbReference type="Proteomes" id="UP000829517"/>
    </source>
</evidence>
<accession>A0ABS9J7D4</accession>
<keyword evidence="5" id="KW-0902">Two-component regulatory system</keyword>
<protein>
    <recommendedName>
        <fullName evidence="2">histidine kinase</fullName>
        <ecNumber evidence="2">2.7.13.3</ecNumber>
    </recommendedName>
</protein>
<organism evidence="7 8">
    <name type="scientific">Joostella atrarenae</name>
    <dbReference type="NCBI Taxonomy" id="679257"/>
    <lineage>
        <taxon>Bacteria</taxon>
        <taxon>Pseudomonadati</taxon>
        <taxon>Bacteroidota</taxon>
        <taxon>Flavobacteriia</taxon>
        <taxon>Flavobacteriales</taxon>
        <taxon>Flavobacteriaceae</taxon>
        <taxon>Joostella</taxon>
    </lineage>
</organism>
<evidence type="ECO:0000259" key="6">
    <source>
        <dbReference type="Pfam" id="PF02518"/>
    </source>
</evidence>
<comment type="caution">
    <text evidence="7">The sequence shown here is derived from an EMBL/GenBank/DDBJ whole genome shotgun (WGS) entry which is preliminary data.</text>
</comment>
<dbReference type="InterPro" id="IPR003594">
    <property type="entry name" value="HATPase_dom"/>
</dbReference>
<dbReference type="PANTHER" id="PTHR24421:SF10">
    <property type="entry name" value="NITRATE_NITRITE SENSOR PROTEIN NARQ"/>
    <property type="match status" value="1"/>
</dbReference>
<dbReference type="SUPFAM" id="SSF55874">
    <property type="entry name" value="ATPase domain of HSP90 chaperone/DNA topoisomerase II/histidine kinase"/>
    <property type="match status" value="1"/>
</dbReference>
<reference evidence="7 8" key="1">
    <citation type="submission" date="2021-01" db="EMBL/GenBank/DDBJ databases">
        <title>Genome sequencing of Joostella atrarenae M1-2 (= KCTC 23194).</title>
        <authorList>
            <person name="Zakaria M.R."/>
            <person name="Lam M.Q."/>
            <person name="Chong C.S."/>
        </authorList>
    </citation>
    <scope>NUCLEOTIDE SEQUENCE [LARGE SCALE GENOMIC DNA]</scope>
    <source>
        <strain evidence="7 8">M1-2</strain>
    </source>
</reference>
<evidence type="ECO:0000256" key="3">
    <source>
        <dbReference type="ARBA" id="ARBA00022679"/>
    </source>
</evidence>
<keyword evidence="3" id="KW-0808">Transferase</keyword>
<dbReference type="Proteomes" id="UP000829517">
    <property type="component" value="Unassembled WGS sequence"/>
</dbReference>
<gene>
    <name evidence="7" type="ORF">JM658_15940</name>
</gene>
<dbReference type="GO" id="GO:0016301">
    <property type="term" value="F:kinase activity"/>
    <property type="evidence" value="ECO:0007669"/>
    <property type="project" value="UniProtKB-KW"/>
</dbReference>
<dbReference type="CDD" id="cd16917">
    <property type="entry name" value="HATPase_UhpB-NarQ-NarX-like"/>
    <property type="match status" value="1"/>
</dbReference>
<evidence type="ECO:0000313" key="7">
    <source>
        <dbReference type="EMBL" id="MCF8716322.1"/>
    </source>
</evidence>
<dbReference type="EMBL" id="JAETXX010000015">
    <property type="protein sequence ID" value="MCF8716322.1"/>
    <property type="molecule type" value="Genomic_DNA"/>
</dbReference>
<dbReference type="PANTHER" id="PTHR24421">
    <property type="entry name" value="NITRATE/NITRITE SENSOR PROTEIN NARX-RELATED"/>
    <property type="match status" value="1"/>
</dbReference>
<evidence type="ECO:0000256" key="1">
    <source>
        <dbReference type="ARBA" id="ARBA00000085"/>
    </source>
</evidence>
<name>A0ABS9J7D4_9FLAO</name>
<sequence>MLVLSIVLILFFLIYRVFLRRIVKEKNKLFQSELDHQKNLRIQYSLVQENERKQIANLLHDHIGSKLNILSLWIDNEDTWSNKNSRAVIENLVPKLINETRSISHELYPVSLERFGLILTIEELLSNIELFFKIQFFLAYPYQKKERLIEIQIYRIVQEFISNVVKHAQASEVKLYLRDAANAFSIVLADNGIGFNLSEIKRGMGINNIETRLKSIEATWKWKSDSRKGTRLIILIYNS</sequence>
<keyword evidence="8" id="KW-1185">Reference proteome</keyword>
<feature type="domain" description="Histidine kinase/HSP90-like ATPase" evidence="6">
    <location>
        <begin position="150"/>
        <end position="231"/>
    </location>
</feature>
<evidence type="ECO:0000256" key="4">
    <source>
        <dbReference type="ARBA" id="ARBA00022777"/>
    </source>
</evidence>
<keyword evidence="4 7" id="KW-0418">Kinase</keyword>